<evidence type="ECO:0000256" key="4">
    <source>
        <dbReference type="ARBA" id="ARBA00022989"/>
    </source>
</evidence>
<keyword evidence="4 6" id="KW-1133">Transmembrane helix</keyword>
<feature type="domain" description="DUF2179" evidence="7">
    <location>
        <begin position="249"/>
        <end position="303"/>
    </location>
</feature>
<evidence type="ECO:0000256" key="1">
    <source>
        <dbReference type="ARBA" id="ARBA00004651"/>
    </source>
</evidence>
<evidence type="ECO:0000313" key="8">
    <source>
        <dbReference type="EMBL" id="AGK98376.1"/>
    </source>
</evidence>
<dbReference type="STRING" id="86416.Clopa_3594"/>
<keyword evidence="5 6" id="KW-0472">Membrane</keyword>
<keyword evidence="3 6" id="KW-0812">Transmembrane</keyword>
<protein>
    <recommendedName>
        <fullName evidence="7">DUF2179 domain-containing protein</fullName>
    </recommendedName>
</protein>
<comment type="subcellular location">
    <subcellularLocation>
        <location evidence="1">Cell membrane</location>
        <topology evidence="1">Multi-pass membrane protein</topology>
    </subcellularLocation>
</comment>
<dbReference type="InterPro" id="IPR019264">
    <property type="entry name" value="DUF2179"/>
</dbReference>
<feature type="transmembrane region" description="Helical" evidence="6">
    <location>
        <begin position="134"/>
        <end position="154"/>
    </location>
</feature>
<accession>R4K9K7</accession>
<dbReference type="InterPro" id="IPR015867">
    <property type="entry name" value="N-reg_PII/ATP_PRibTrfase_C"/>
</dbReference>
<feature type="transmembrane region" description="Helical" evidence="6">
    <location>
        <begin position="75"/>
        <end position="97"/>
    </location>
</feature>
<dbReference type="InterPro" id="IPR051461">
    <property type="entry name" value="UPF0750_membrane"/>
</dbReference>
<dbReference type="Gene3D" id="3.30.70.120">
    <property type="match status" value="1"/>
</dbReference>
<dbReference type="HOGENOM" id="CLU_063199_0_0_9"/>
<organism evidence="8 9">
    <name type="scientific">Clostridium pasteurianum BC1</name>
    <dbReference type="NCBI Taxonomy" id="86416"/>
    <lineage>
        <taxon>Bacteria</taxon>
        <taxon>Bacillati</taxon>
        <taxon>Bacillota</taxon>
        <taxon>Clostridia</taxon>
        <taxon>Eubacteriales</taxon>
        <taxon>Clostridiaceae</taxon>
        <taxon>Clostridium</taxon>
    </lineage>
</organism>
<sequence>MRHLKINNNIKVLTIYFLICLAINNDKGDEMKKLKEYVLITIGFLIVVLSIKFFLEPNKIAAGGIMGIAIIVNEIFPKLSVGLLMTVMNSALFIVAFSAIGGKFGAKTIYSSLGLSGAVWIMDKFFTFGTITNNILLATLFGTLLSGIGMGIVFNQNASTGGTDIIAKILNKFFHIDIGKALLIVDLIITLFAGATLGADLGMFSLLSVILHGFIIDMVIEGFNVCKQIMIISKKNDEISKYIIEKLDRGCTVFNGKGGYTWEDTFILYTVLSRNEFIKLKKYIKEIDPKAFITVSDAREVLGEGFNNIVGED</sequence>
<dbReference type="InterPro" id="IPR003740">
    <property type="entry name" value="YitT"/>
</dbReference>
<reference evidence="8 9" key="1">
    <citation type="submission" date="2012-01" db="EMBL/GenBank/DDBJ databases">
        <title>Complete sequence of chromosome of Clostridium pasteurianum BC1.</title>
        <authorList>
            <consortium name="US DOE Joint Genome Institute"/>
            <person name="Lucas S."/>
            <person name="Han J."/>
            <person name="Lapidus A."/>
            <person name="Cheng J.-F."/>
            <person name="Goodwin L."/>
            <person name="Pitluck S."/>
            <person name="Peters L."/>
            <person name="Mikhailova N."/>
            <person name="Teshima H."/>
            <person name="Detter J.C."/>
            <person name="Han C."/>
            <person name="Tapia R."/>
            <person name="Land M."/>
            <person name="Hauser L."/>
            <person name="Kyrpides N."/>
            <person name="Ivanova N."/>
            <person name="Pagani I."/>
            <person name="Dunn J."/>
            <person name="Taghavi S."/>
            <person name="Francis A."/>
            <person name="van der Lelie D."/>
            <person name="Woyke T."/>
        </authorList>
    </citation>
    <scope>NUCLEOTIDE SEQUENCE [LARGE SCALE GENOMIC DNA]</scope>
    <source>
        <strain evidence="8 9">BC1</strain>
    </source>
</reference>
<dbReference type="CDD" id="cd16380">
    <property type="entry name" value="YitT_C"/>
    <property type="match status" value="1"/>
</dbReference>
<dbReference type="Pfam" id="PF10035">
    <property type="entry name" value="DUF2179"/>
    <property type="match status" value="1"/>
</dbReference>
<keyword evidence="9" id="KW-1185">Reference proteome</keyword>
<keyword evidence="2" id="KW-1003">Cell membrane</keyword>
<feature type="transmembrane region" description="Helical" evidence="6">
    <location>
        <begin position="201"/>
        <end position="220"/>
    </location>
</feature>
<evidence type="ECO:0000256" key="5">
    <source>
        <dbReference type="ARBA" id="ARBA00023136"/>
    </source>
</evidence>
<dbReference type="Pfam" id="PF02588">
    <property type="entry name" value="YitT_membrane"/>
    <property type="match status" value="1"/>
</dbReference>
<evidence type="ECO:0000259" key="7">
    <source>
        <dbReference type="Pfam" id="PF10035"/>
    </source>
</evidence>
<evidence type="ECO:0000313" key="9">
    <source>
        <dbReference type="Proteomes" id="UP000013523"/>
    </source>
</evidence>
<feature type="transmembrane region" description="Helical" evidence="6">
    <location>
        <begin position="174"/>
        <end position="195"/>
    </location>
</feature>
<proteinExistence type="predicted"/>
<dbReference type="PANTHER" id="PTHR33545">
    <property type="entry name" value="UPF0750 MEMBRANE PROTEIN YITT-RELATED"/>
    <property type="match status" value="1"/>
</dbReference>
<dbReference type="KEGG" id="cpas:Clopa_3594"/>
<gene>
    <name evidence="8" type="ORF">Clopa_3594</name>
</gene>
<feature type="transmembrane region" description="Helical" evidence="6">
    <location>
        <begin position="37"/>
        <end position="55"/>
    </location>
</feature>
<evidence type="ECO:0000256" key="2">
    <source>
        <dbReference type="ARBA" id="ARBA00022475"/>
    </source>
</evidence>
<name>R4K9K7_CLOPA</name>
<evidence type="ECO:0000256" key="6">
    <source>
        <dbReference type="SAM" id="Phobius"/>
    </source>
</evidence>
<dbReference type="AlphaFoldDB" id="R4K9K7"/>
<dbReference type="Proteomes" id="UP000013523">
    <property type="component" value="Chromosome"/>
</dbReference>
<dbReference type="EMBL" id="CP003261">
    <property type="protein sequence ID" value="AGK98376.1"/>
    <property type="molecule type" value="Genomic_DNA"/>
</dbReference>
<dbReference type="eggNOG" id="COG1284">
    <property type="taxonomic scope" value="Bacteria"/>
</dbReference>
<evidence type="ECO:0000256" key="3">
    <source>
        <dbReference type="ARBA" id="ARBA00022692"/>
    </source>
</evidence>
<dbReference type="GO" id="GO:0005886">
    <property type="term" value="C:plasma membrane"/>
    <property type="evidence" value="ECO:0007669"/>
    <property type="project" value="UniProtKB-SubCell"/>
</dbReference>
<dbReference type="PATRIC" id="fig|86416.3.peg.3592"/>
<dbReference type="PIRSF" id="PIRSF006483">
    <property type="entry name" value="Membrane_protein_YitT"/>
    <property type="match status" value="1"/>
</dbReference>
<dbReference type="PANTHER" id="PTHR33545:SF9">
    <property type="entry name" value="UPF0750 MEMBRANE PROTEIN YITE"/>
    <property type="match status" value="1"/>
</dbReference>